<evidence type="ECO:0000256" key="1">
    <source>
        <dbReference type="SAM" id="MobiDB-lite"/>
    </source>
</evidence>
<dbReference type="Gramene" id="OBART03G26930.1">
    <property type="protein sequence ID" value="OBART03G26930.1"/>
    <property type="gene ID" value="OBART03G26930"/>
</dbReference>
<dbReference type="HOGENOM" id="CLU_1899389_0_0_1"/>
<proteinExistence type="predicted"/>
<feature type="region of interest" description="Disordered" evidence="1">
    <location>
        <begin position="93"/>
        <end position="134"/>
    </location>
</feature>
<keyword evidence="3" id="KW-1185">Reference proteome</keyword>
<dbReference type="Proteomes" id="UP000026960">
    <property type="component" value="Chromosome 3"/>
</dbReference>
<dbReference type="AlphaFoldDB" id="A0A0D3FLJ6"/>
<reference evidence="2" key="2">
    <citation type="submission" date="2015-03" db="UniProtKB">
        <authorList>
            <consortium name="EnsemblPlants"/>
        </authorList>
    </citation>
    <scope>IDENTIFICATION</scope>
</reference>
<feature type="region of interest" description="Disordered" evidence="1">
    <location>
        <begin position="25"/>
        <end position="44"/>
    </location>
</feature>
<protein>
    <submittedName>
        <fullName evidence="2">Uncharacterized protein</fullName>
    </submittedName>
</protein>
<name>A0A0D3FLJ6_9ORYZ</name>
<evidence type="ECO:0000313" key="2">
    <source>
        <dbReference type="EnsemblPlants" id="OBART03G26930.1"/>
    </source>
</evidence>
<accession>A0A0D3FLJ6</accession>
<organism evidence="2">
    <name type="scientific">Oryza barthii</name>
    <dbReference type="NCBI Taxonomy" id="65489"/>
    <lineage>
        <taxon>Eukaryota</taxon>
        <taxon>Viridiplantae</taxon>
        <taxon>Streptophyta</taxon>
        <taxon>Embryophyta</taxon>
        <taxon>Tracheophyta</taxon>
        <taxon>Spermatophyta</taxon>
        <taxon>Magnoliopsida</taxon>
        <taxon>Liliopsida</taxon>
        <taxon>Poales</taxon>
        <taxon>Poaceae</taxon>
        <taxon>BOP clade</taxon>
        <taxon>Oryzoideae</taxon>
        <taxon>Oryzeae</taxon>
        <taxon>Oryzinae</taxon>
        <taxon>Oryza</taxon>
    </lineage>
</organism>
<dbReference type="PaxDb" id="65489-OBART03G26930.1"/>
<reference evidence="2" key="1">
    <citation type="journal article" date="2009" name="Rice">
        <title>De Novo Next Generation Sequencing of Plant Genomes.</title>
        <authorList>
            <person name="Rounsley S."/>
            <person name="Marri P.R."/>
            <person name="Yu Y."/>
            <person name="He R."/>
            <person name="Sisneros N."/>
            <person name="Goicoechea J.L."/>
            <person name="Lee S.J."/>
            <person name="Angelova A."/>
            <person name="Kudrna D."/>
            <person name="Luo M."/>
            <person name="Affourtit J."/>
            <person name="Desany B."/>
            <person name="Knight J."/>
            <person name="Niazi F."/>
            <person name="Egholm M."/>
            <person name="Wing R.A."/>
        </authorList>
    </citation>
    <scope>NUCLEOTIDE SEQUENCE [LARGE SCALE GENOMIC DNA]</scope>
    <source>
        <strain evidence="2">cv. IRGC 105608</strain>
    </source>
</reference>
<dbReference type="EnsemblPlants" id="OBART03G26930.1">
    <property type="protein sequence ID" value="OBART03G26930.1"/>
    <property type="gene ID" value="OBART03G26930"/>
</dbReference>
<evidence type="ECO:0000313" key="3">
    <source>
        <dbReference type="Proteomes" id="UP000026960"/>
    </source>
</evidence>
<sequence length="134" mass="14779">MPGIQDTGWYQGIKPDTCGISEGTVKKRRRRGGGSAATAEDGVEETRRGEGCVLPWYLVLVGTWYLVPLVPTRYRPIPDARYLRYRVGTVKKRRRCGGGRATTAEDGVEEARRGEGQGPSQRAREVSRRSRGGG</sequence>